<organism evidence="2 3">
    <name type="scientific">Cyphellophora attinorum</name>
    <dbReference type="NCBI Taxonomy" id="1664694"/>
    <lineage>
        <taxon>Eukaryota</taxon>
        <taxon>Fungi</taxon>
        <taxon>Dikarya</taxon>
        <taxon>Ascomycota</taxon>
        <taxon>Pezizomycotina</taxon>
        <taxon>Eurotiomycetes</taxon>
        <taxon>Chaetothyriomycetidae</taxon>
        <taxon>Chaetothyriales</taxon>
        <taxon>Cyphellophoraceae</taxon>
        <taxon>Cyphellophora</taxon>
    </lineage>
</organism>
<dbReference type="RefSeq" id="XP_018003721.1">
    <property type="nucleotide sequence ID" value="XM_018146823.1"/>
</dbReference>
<evidence type="ECO:0000313" key="2">
    <source>
        <dbReference type="EMBL" id="KPI43758.1"/>
    </source>
</evidence>
<sequence>MSRREMRGDAAVEGDVDADEPQFIRHLDSCCNYRNHMREQAAPDGHDVYASKRGYWRYSTPFLVEIGKRCTRSKQQKQYRYLKDITSQGSSVFARAVYERRREQEYCWEGTADGDRNILVLRGERFVPPMSRRRIAEWVALKTRILSLAFTERMDFFQLQVTLQVEYDFDLTWAEFRSMLNICSLTPLWGGTETEEKDLVSEADFHKLEEDVGGLRTYDQHIMQEIEARIDNDAAKIIEKLVHQGVVLPLRTEVHTAPKTSYNLPRDYSLWQPLTAAIIDDPLLSDSSLEDSDQDDPHELQDWHMHHSKARPSSESLESVVGDDKGTAEALGTNEHDNHSDDGSQHGSIDSMASDMGATSFRSFET</sequence>
<reference evidence="2 3" key="1">
    <citation type="submission" date="2015-06" db="EMBL/GenBank/DDBJ databases">
        <title>Draft genome of the ant-associated black yeast Phialophora attae CBS 131958.</title>
        <authorList>
            <person name="Moreno L.F."/>
            <person name="Stielow B.J."/>
            <person name="de Hoog S."/>
            <person name="Vicente V.A."/>
            <person name="Weiss V.A."/>
            <person name="de Vries M."/>
            <person name="Cruz L.M."/>
            <person name="Souza E.M."/>
        </authorList>
    </citation>
    <scope>NUCLEOTIDE SEQUENCE [LARGE SCALE GENOMIC DNA]</scope>
    <source>
        <strain evidence="2 3">CBS 131958</strain>
    </source>
</reference>
<feature type="region of interest" description="Disordered" evidence="1">
    <location>
        <begin position="305"/>
        <end position="366"/>
    </location>
</feature>
<keyword evidence="3" id="KW-1185">Reference proteome</keyword>
<gene>
    <name evidence="2" type="ORF">AB675_6524</name>
</gene>
<dbReference type="AlphaFoldDB" id="A0A0N0NQC8"/>
<name>A0A0N0NQC8_9EURO</name>
<dbReference type="EMBL" id="LFJN01000004">
    <property type="protein sequence ID" value="KPI43758.1"/>
    <property type="molecule type" value="Genomic_DNA"/>
</dbReference>
<evidence type="ECO:0000313" key="3">
    <source>
        <dbReference type="Proteomes" id="UP000038010"/>
    </source>
</evidence>
<proteinExistence type="predicted"/>
<dbReference type="OrthoDB" id="5290791at2759"/>
<dbReference type="Proteomes" id="UP000038010">
    <property type="component" value="Unassembled WGS sequence"/>
</dbReference>
<accession>A0A0N0NQC8</accession>
<dbReference type="VEuPathDB" id="FungiDB:AB675_6524"/>
<protein>
    <submittedName>
        <fullName evidence="2">Uncharacterized protein</fullName>
    </submittedName>
</protein>
<dbReference type="GeneID" id="28738703"/>
<feature type="compositionally biased region" description="Basic and acidic residues" evidence="1">
    <location>
        <begin position="334"/>
        <end position="344"/>
    </location>
</feature>
<evidence type="ECO:0000256" key="1">
    <source>
        <dbReference type="SAM" id="MobiDB-lite"/>
    </source>
</evidence>
<comment type="caution">
    <text evidence="2">The sequence shown here is derived from an EMBL/GenBank/DDBJ whole genome shotgun (WGS) entry which is preliminary data.</text>
</comment>